<accession>A0A8F9TU32</accession>
<dbReference type="PRINTS" id="PR00377">
    <property type="entry name" value="IMPHPHTASES"/>
</dbReference>
<dbReference type="Gene3D" id="3.40.190.80">
    <property type="match status" value="1"/>
</dbReference>
<keyword evidence="5" id="KW-0028">Amino-acid biosynthesis</keyword>
<dbReference type="InterPro" id="IPR000760">
    <property type="entry name" value="Inositol_monophosphatase-like"/>
</dbReference>
<dbReference type="FunFam" id="3.30.540.10:FF:000030">
    <property type="entry name" value="Inositol monophosphatase"/>
    <property type="match status" value="1"/>
</dbReference>
<dbReference type="GO" id="GO:0004401">
    <property type="term" value="F:histidinol-phosphatase activity"/>
    <property type="evidence" value="ECO:0007669"/>
    <property type="project" value="UniProtKB-UniRule"/>
</dbReference>
<evidence type="ECO:0000256" key="11">
    <source>
        <dbReference type="NCBIfam" id="TIGR02067"/>
    </source>
</evidence>
<dbReference type="Gene3D" id="3.30.540.10">
    <property type="entry name" value="Fructose-1,6-Bisphosphatase, subunit A, domain 1"/>
    <property type="match status" value="1"/>
</dbReference>
<dbReference type="EMBL" id="CP080507">
    <property type="protein sequence ID" value="QYM78140.1"/>
    <property type="molecule type" value="Genomic_DNA"/>
</dbReference>
<dbReference type="PROSITE" id="PS00629">
    <property type="entry name" value="IMP_1"/>
    <property type="match status" value="1"/>
</dbReference>
<comment type="cofactor">
    <cofactor evidence="1 12">
        <name>Mg(2+)</name>
        <dbReference type="ChEBI" id="CHEBI:18420"/>
    </cofactor>
</comment>
<evidence type="ECO:0000256" key="3">
    <source>
        <dbReference type="ARBA" id="ARBA00009759"/>
    </source>
</evidence>
<dbReference type="GO" id="GO:0046872">
    <property type="term" value="F:metal ion binding"/>
    <property type="evidence" value="ECO:0007669"/>
    <property type="project" value="UniProtKB-KW"/>
</dbReference>
<comment type="catalytic activity">
    <reaction evidence="10">
        <text>L-histidinol phosphate + H2O = L-histidinol + phosphate</text>
        <dbReference type="Rhea" id="RHEA:14465"/>
        <dbReference type="ChEBI" id="CHEBI:15377"/>
        <dbReference type="ChEBI" id="CHEBI:43474"/>
        <dbReference type="ChEBI" id="CHEBI:57699"/>
        <dbReference type="ChEBI" id="CHEBI:57980"/>
        <dbReference type="EC" id="3.1.3.15"/>
    </reaction>
</comment>
<dbReference type="Pfam" id="PF00459">
    <property type="entry name" value="Inositol_P"/>
    <property type="match status" value="1"/>
</dbReference>
<keyword evidence="8 12" id="KW-0460">Magnesium</keyword>
<dbReference type="AlphaFoldDB" id="A0A8F9TU32"/>
<dbReference type="InterPro" id="IPR011809">
    <property type="entry name" value="His_9_proposed"/>
</dbReference>
<dbReference type="PANTHER" id="PTHR43200">
    <property type="entry name" value="PHOSPHATASE"/>
    <property type="match status" value="1"/>
</dbReference>
<comment type="pathway">
    <text evidence="2">Amino-acid biosynthesis; L-histidine biosynthesis; L-histidine from 5-phospho-alpha-D-ribose 1-diphosphate: step 8/9.</text>
</comment>
<comment type="similarity">
    <text evidence="3">Belongs to the inositol monophosphatase superfamily.</text>
</comment>
<dbReference type="CDD" id="cd01641">
    <property type="entry name" value="Bacterial_IMPase_like_1"/>
    <property type="match status" value="1"/>
</dbReference>
<dbReference type="GO" id="GO:0000105">
    <property type="term" value="P:L-histidine biosynthetic process"/>
    <property type="evidence" value="ECO:0007669"/>
    <property type="project" value="UniProtKB-UniRule"/>
</dbReference>
<dbReference type="EC" id="3.1.3.15" evidence="4 11"/>
<evidence type="ECO:0000256" key="4">
    <source>
        <dbReference type="ARBA" id="ARBA00013085"/>
    </source>
</evidence>
<feature type="binding site" evidence="12">
    <location>
        <position position="87"/>
    </location>
    <ligand>
        <name>Mg(2+)</name>
        <dbReference type="ChEBI" id="CHEBI:18420"/>
        <label>1</label>
        <note>catalytic</note>
    </ligand>
</feature>
<gene>
    <name evidence="13" type="primary">hisN</name>
    <name evidence="13" type="ORF">K0B96_12570</name>
</gene>
<evidence type="ECO:0000256" key="8">
    <source>
        <dbReference type="ARBA" id="ARBA00022842"/>
    </source>
</evidence>
<keyword evidence="7 13" id="KW-0378">Hydrolase</keyword>
<feature type="binding site" evidence="12">
    <location>
        <position position="84"/>
    </location>
    <ligand>
        <name>Mg(2+)</name>
        <dbReference type="ChEBI" id="CHEBI:18420"/>
        <label>1</label>
        <note>catalytic</note>
    </ligand>
</feature>
<protein>
    <recommendedName>
        <fullName evidence="4 11">Histidinol-phosphatase</fullName>
        <ecNumber evidence="4 11">3.1.3.15</ecNumber>
    </recommendedName>
</protein>
<dbReference type="UniPathway" id="UPA00031">
    <property type="reaction ID" value="UER00013"/>
</dbReference>
<dbReference type="InterPro" id="IPR051090">
    <property type="entry name" value="Inositol_monoP_superfamily"/>
</dbReference>
<proteinExistence type="inferred from homology"/>
<evidence type="ECO:0000256" key="6">
    <source>
        <dbReference type="ARBA" id="ARBA00022723"/>
    </source>
</evidence>
<feature type="binding site" evidence="12">
    <location>
        <position position="86"/>
    </location>
    <ligand>
        <name>Mg(2+)</name>
        <dbReference type="ChEBI" id="CHEBI:18420"/>
        <label>1</label>
        <note>catalytic</note>
    </ligand>
</feature>
<keyword evidence="14" id="KW-1185">Reference proteome</keyword>
<dbReference type="PANTHER" id="PTHR43200:SF6">
    <property type="entry name" value="3'(2'),5'-BISPHOSPHATE NUCLEOTIDASE"/>
    <property type="match status" value="1"/>
</dbReference>
<evidence type="ECO:0000256" key="1">
    <source>
        <dbReference type="ARBA" id="ARBA00001946"/>
    </source>
</evidence>
<dbReference type="RefSeq" id="WP_220161244.1">
    <property type="nucleotide sequence ID" value="NZ_CP080507.1"/>
</dbReference>
<dbReference type="Proteomes" id="UP000825051">
    <property type="component" value="Chromosome"/>
</dbReference>
<keyword evidence="6 12" id="KW-0479">Metal-binding</keyword>
<dbReference type="KEGG" id="ole:K0B96_12570"/>
<evidence type="ECO:0000256" key="9">
    <source>
        <dbReference type="ARBA" id="ARBA00023102"/>
    </source>
</evidence>
<dbReference type="NCBIfam" id="TIGR02067">
    <property type="entry name" value="his_9_HisN"/>
    <property type="match status" value="1"/>
</dbReference>
<feature type="binding site" evidence="12">
    <location>
        <position position="68"/>
    </location>
    <ligand>
        <name>Mg(2+)</name>
        <dbReference type="ChEBI" id="CHEBI:18420"/>
        <label>1</label>
        <note>catalytic</note>
    </ligand>
</feature>
<dbReference type="InterPro" id="IPR020583">
    <property type="entry name" value="Inositol_monoP_metal-BS"/>
</dbReference>
<sequence>MDVAPYRSFMQELATRSGEFIRPFFGRPDLVVETKSDASPVTAADRGAEELLRQLIAAKFPAHGILGEELGAENTDAEFVWVLDPIDGTKSFITGVPLWGTLIALLHDGQPILGCIHQPILGQLLLGDGATTTLNDRPVRCRAVTRIEEATLLTSDPFNPAKYQNRTAFEALAARARLVRTWGDCYGYLLVASGYADVMLDPIMNPWDIAALVPIIRGAGGTITDWQGAAPFPAESTIAAAPGLHAEVVAALRR</sequence>
<evidence type="ECO:0000256" key="7">
    <source>
        <dbReference type="ARBA" id="ARBA00022801"/>
    </source>
</evidence>
<evidence type="ECO:0000256" key="12">
    <source>
        <dbReference type="PIRSR" id="PIRSR600760-2"/>
    </source>
</evidence>
<organism evidence="13 14">
    <name type="scientific">Horticoccus luteus</name>
    <dbReference type="NCBI Taxonomy" id="2862869"/>
    <lineage>
        <taxon>Bacteria</taxon>
        <taxon>Pseudomonadati</taxon>
        <taxon>Verrucomicrobiota</taxon>
        <taxon>Opitutia</taxon>
        <taxon>Opitutales</taxon>
        <taxon>Opitutaceae</taxon>
        <taxon>Horticoccus</taxon>
    </lineage>
</organism>
<name>A0A8F9TU32_9BACT</name>
<evidence type="ECO:0000313" key="13">
    <source>
        <dbReference type="EMBL" id="QYM78140.1"/>
    </source>
</evidence>
<feature type="binding site" evidence="12">
    <location>
        <position position="208"/>
    </location>
    <ligand>
        <name>Mg(2+)</name>
        <dbReference type="ChEBI" id="CHEBI:18420"/>
        <label>1</label>
        <note>catalytic</note>
    </ligand>
</feature>
<evidence type="ECO:0000256" key="5">
    <source>
        <dbReference type="ARBA" id="ARBA00022605"/>
    </source>
</evidence>
<keyword evidence="9" id="KW-0368">Histidine biosynthesis</keyword>
<reference evidence="13" key="1">
    <citation type="submission" date="2021-08" db="EMBL/GenBank/DDBJ databases">
        <title>Genome of a novel bacterium of the phylum Verrucomicrobia, Oleiharenicola sp. KSB-15.</title>
        <authorList>
            <person name="Chung J.-H."/>
            <person name="Ahn J.-H."/>
            <person name="Yoon Y."/>
            <person name="Kim D.-Y."/>
            <person name="An S.-H."/>
            <person name="Park I."/>
            <person name="Yeon J."/>
        </authorList>
    </citation>
    <scope>NUCLEOTIDE SEQUENCE</scope>
    <source>
        <strain evidence="13">KSB-15</strain>
    </source>
</reference>
<evidence type="ECO:0000313" key="14">
    <source>
        <dbReference type="Proteomes" id="UP000825051"/>
    </source>
</evidence>
<evidence type="ECO:0000256" key="2">
    <source>
        <dbReference type="ARBA" id="ARBA00004970"/>
    </source>
</evidence>
<dbReference type="SUPFAM" id="SSF56655">
    <property type="entry name" value="Carbohydrate phosphatase"/>
    <property type="match status" value="1"/>
</dbReference>
<evidence type="ECO:0000256" key="10">
    <source>
        <dbReference type="ARBA" id="ARBA00049158"/>
    </source>
</evidence>